<dbReference type="InterPro" id="IPR011604">
    <property type="entry name" value="PDDEXK-like_dom_sf"/>
</dbReference>
<keyword evidence="3" id="KW-1185">Reference proteome</keyword>
<accession>A0AAE1HVI6</accession>
<comment type="caution">
    <text evidence="2">The sequence shown here is derived from an EMBL/GenBank/DDBJ whole genome shotgun (WGS) entry which is preliminary data.</text>
</comment>
<dbReference type="InterPro" id="IPR019080">
    <property type="entry name" value="YqaJ_viral_recombinase"/>
</dbReference>
<dbReference type="CDD" id="cd22343">
    <property type="entry name" value="PDDEXK_lambda_exonuclease-like"/>
    <property type="match status" value="1"/>
</dbReference>
<feature type="domain" description="YqaJ viral recombinase" evidence="1">
    <location>
        <begin position="10"/>
        <end position="95"/>
    </location>
</feature>
<dbReference type="EMBL" id="JAHWGI010001324">
    <property type="protein sequence ID" value="KAK3928209.1"/>
    <property type="molecule type" value="Genomic_DNA"/>
</dbReference>
<name>A0AAE1HVI6_9NEOP</name>
<dbReference type="GO" id="GO:0006281">
    <property type="term" value="P:DNA repair"/>
    <property type="evidence" value="ECO:0007669"/>
    <property type="project" value="UniProtKB-ARBA"/>
</dbReference>
<evidence type="ECO:0000313" key="3">
    <source>
        <dbReference type="Proteomes" id="UP001219518"/>
    </source>
</evidence>
<evidence type="ECO:0000313" key="2">
    <source>
        <dbReference type="EMBL" id="KAK3928209.1"/>
    </source>
</evidence>
<gene>
    <name evidence="2" type="ORF">KUF71_000479</name>
</gene>
<dbReference type="Gene3D" id="3.90.320.10">
    <property type="match status" value="1"/>
</dbReference>
<reference evidence="2" key="2">
    <citation type="journal article" date="2023" name="BMC Genomics">
        <title>Pest status, molecular evolution, and epigenetic factors derived from the genome assembly of Frankliniella fusca, a thysanopteran phytovirus vector.</title>
        <authorList>
            <person name="Catto M.A."/>
            <person name="Labadie P.E."/>
            <person name="Jacobson A.L."/>
            <person name="Kennedy G.G."/>
            <person name="Srinivasan R."/>
            <person name="Hunt B.G."/>
        </authorList>
    </citation>
    <scope>NUCLEOTIDE SEQUENCE</scope>
    <source>
        <strain evidence="2">PL_HMW_Pooled</strain>
    </source>
</reference>
<sequence length="126" mass="14516">MFVYGPEARKYLVAEGYDVEECGLFIDQEMPFLGANGLIGLEIVLETKCPYSASDILTKEEAIVSYLKRVNGEIKFAKDHSYYYQIQGQLHVTQLQKCLFLVYAMHWTHIEEIERKSASILDFVKP</sequence>
<proteinExistence type="predicted"/>
<dbReference type="SUPFAM" id="SSF52980">
    <property type="entry name" value="Restriction endonuclease-like"/>
    <property type="match status" value="1"/>
</dbReference>
<dbReference type="AlphaFoldDB" id="A0AAE1HVI6"/>
<dbReference type="Proteomes" id="UP001219518">
    <property type="component" value="Unassembled WGS sequence"/>
</dbReference>
<dbReference type="InterPro" id="IPR051703">
    <property type="entry name" value="NF-kappa-B_Signaling_Reg"/>
</dbReference>
<dbReference type="Pfam" id="PF09588">
    <property type="entry name" value="YqaJ"/>
    <property type="match status" value="1"/>
</dbReference>
<evidence type="ECO:0000259" key="1">
    <source>
        <dbReference type="Pfam" id="PF09588"/>
    </source>
</evidence>
<reference evidence="2" key="1">
    <citation type="submission" date="2021-07" db="EMBL/GenBank/DDBJ databases">
        <authorList>
            <person name="Catto M.A."/>
            <person name="Jacobson A."/>
            <person name="Kennedy G."/>
            <person name="Labadie P."/>
            <person name="Hunt B.G."/>
            <person name="Srinivasan R."/>
        </authorList>
    </citation>
    <scope>NUCLEOTIDE SEQUENCE</scope>
    <source>
        <strain evidence="2">PL_HMW_Pooled</strain>
        <tissue evidence="2">Head</tissue>
    </source>
</reference>
<dbReference type="PANTHER" id="PTHR46609">
    <property type="entry name" value="EXONUCLEASE, PHAGE-TYPE/RECB, C-TERMINAL DOMAIN-CONTAINING PROTEIN"/>
    <property type="match status" value="1"/>
</dbReference>
<organism evidence="2 3">
    <name type="scientific">Frankliniella fusca</name>
    <dbReference type="NCBI Taxonomy" id="407009"/>
    <lineage>
        <taxon>Eukaryota</taxon>
        <taxon>Metazoa</taxon>
        <taxon>Ecdysozoa</taxon>
        <taxon>Arthropoda</taxon>
        <taxon>Hexapoda</taxon>
        <taxon>Insecta</taxon>
        <taxon>Pterygota</taxon>
        <taxon>Neoptera</taxon>
        <taxon>Paraneoptera</taxon>
        <taxon>Thysanoptera</taxon>
        <taxon>Terebrantia</taxon>
        <taxon>Thripoidea</taxon>
        <taxon>Thripidae</taxon>
        <taxon>Frankliniella</taxon>
    </lineage>
</organism>
<dbReference type="InterPro" id="IPR011335">
    <property type="entry name" value="Restrct_endonuc-II-like"/>
</dbReference>
<protein>
    <submittedName>
        <fullName evidence="2">Cellulose synthase-like protein B5</fullName>
    </submittedName>
</protein>
<dbReference type="PANTHER" id="PTHR46609:SF8">
    <property type="entry name" value="YQAJ VIRAL RECOMBINASE DOMAIN-CONTAINING PROTEIN"/>
    <property type="match status" value="1"/>
</dbReference>